<sequence length="366" mass="40413">MDPSPDPTIRLALQQLIIPPSFATTSDDGEQHIVQHDTWLQDASSALEGLQQYLTSQPTLSLEDDAQIVVGCAPFQVGRPWASAIASNVASNILQRYASPDVSLVRTILSNHVKPTFQGNPHPLVNMNTGRKLPTRLGGAMAQLDYLENQVWKEAVGVVDVISWCMSNMEASVYEQLWPFVVPPIMTLLDDHEVQYKLQGVLLTKILIARAPPELLRRTGVDGLIFSSMKKCMTFLHNPMTPALLRAVIPVSVTLIEAITPPGSAPRFSQLCEVLGDGIIGSVWSYSSTDPASIEATLETLPVMIEALGIAVARYLKVWLPYGFIRPADPRSVRLSFRNWYMRSAPLQRTRPLLIFGFSRSGVLSR</sequence>
<dbReference type="GO" id="GO:0005634">
    <property type="term" value="C:nucleus"/>
    <property type="evidence" value="ECO:0007669"/>
    <property type="project" value="TreeGrafter"/>
</dbReference>
<dbReference type="AlphaFoldDB" id="A0A4S4MRH9"/>
<reference evidence="2 3" key="1">
    <citation type="submission" date="2019-02" db="EMBL/GenBank/DDBJ databases">
        <title>Genome sequencing of the rare red list fungi Antrodiella citrinella (Flaviporus citrinellus).</title>
        <authorList>
            <person name="Buettner E."/>
            <person name="Kellner H."/>
        </authorList>
    </citation>
    <scope>NUCLEOTIDE SEQUENCE [LARGE SCALE GENOMIC DNA]</scope>
    <source>
        <strain evidence="2 3">DSM 108506</strain>
    </source>
</reference>
<dbReference type="PANTHER" id="PTHR32226:SF2">
    <property type="entry name" value="TELO2-INTERACTING PROTEIN 2"/>
    <property type="match status" value="1"/>
</dbReference>
<name>A0A4S4MRH9_9APHY</name>
<dbReference type="OrthoDB" id="6417021at2759"/>
<evidence type="ECO:0000313" key="2">
    <source>
        <dbReference type="EMBL" id="THH27721.1"/>
    </source>
</evidence>
<dbReference type="PANTHER" id="PTHR32226">
    <property type="entry name" value="TELO2-INTERACTING PROTEIN 2"/>
    <property type="match status" value="1"/>
</dbReference>
<accession>A0A4S4MRH9</accession>
<evidence type="ECO:0000256" key="1">
    <source>
        <dbReference type="ARBA" id="ARBA00034736"/>
    </source>
</evidence>
<comment type="caution">
    <text evidence="2">The sequence shown here is derived from an EMBL/GenBank/DDBJ whole genome shotgun (WGS) entry which is preliminary data.</text>
</comment>
<proteinExistence type="inferred from homology"/>
<comment type="similarity">
    <text evidence="1">Belongs to the TTI2 family.</text>
</comment>
<keyword evidence="3" id="KW-1185">Reference proteome</keyword>
<dbReference type="InterPro" id="IPR018870">
    <property type="entry name" value="Tti2"/>
</dbReference>
<dbReference type="EMBL" id="SGPM01000230">
    <property type="protein sequence ID" value="THH27721.1"/>
    <property type="molecule type" value="Genomic_DNA"/>
</dbReference>
<protein>
    <submittedName>
        <fullName evidence="2">Uncharacterized protein</fullName>
    </submittedName>
</protein>
<dbReference type="GO" id="GO:0005829">
    <property type="term" value="C:cytosol"/>
    <property type="evidence" value="ECO:0007669"/>
    <property type="project" value="TreeGrafter"/>
</dbReference>
<gene>
    <name evidence="2" type="ORF">EUX98_g6464</name>
</gene>
<dbReference type="GO" id="GO:0110078">
    <property type="term" value="C:TTT Hsp90 cochaperone complex"/>
    <property type="evidence" value="ECO:0007669"/>
    <property type="project" value="InterPro"/>
</dbReference>
<evidence type="ECO:0000313" key="3">
    <source>
        <dbReference type="Proteomes" id="UP000308730"/>
    </source>
</evidence>
<dbReference type="Proteomes" id="UP000308730">
    <property type="component" value="Unassembled WGS sequence"/>
</dbReference>
<dbReference type="Pfam" id="PF10521">
    <property type="entry name" value="Tti2"/>
    <property type="match status" value="1"/>
</dbReference>
<organism evidence="2 3">
    <name type="scientific">Antrodiella citrinella</name>
    <dbReference type="NCBI Taxonomy" id="2447956"/>
    <lineage>
        <taxon>Eukaryota</taxon>
        <taxon>Fungi</taxon>
        <taxon>Dikarya</taxon>
        <taxon>Basidiomycota</taxon>
        <taxon>Agaricomycotina</taxon>
        <taxon>Agaricomycetes</taxon>
        <taxon>Polyporales</taxon>
        <taxon>Steccherinaceae</taxon>
        <taxon>Antrodiella</taxon>
    </lineage>
</organism>